<accession>A0A3N4V2I4</accession>
<organism evidence="7 8">
    <name type="scientific">Vulcaniibacterium tengchongense</name>
    <dbReference type="NCBI Taxonomy" id="1273429"/>
    <lineage>
        <taxon>Bacteria</taxon>
        <taxon>Pseudomonadati</taxon>
        <taxon>Pseudomonadota</taxon>
        <taxon>Gammaproteobacteria</taxon>
        <taxon>Lysobacterales</taxon>
        <taxon>Lysobacteraceae</taxon>
        <taxon>Vulcaniibacterium</taxon>
    </lineage>
</organism>
<evidence type="ECO:0000256" key="1">
    <source>
        <dbReference type="ARBA" id="ARBA00022741"/>
    </source>
</evidence>
<dbReference type="Gene3D" id="3.40.50.300">
    <property type="entry name" value="P-loop containing nucleotide triphosphate hydrolases"/>
    <property type="match status" value="2"/>
</dbReference>
<dbReference type="InterPro" id="IPR045028">
    <property type="entry name" value="DinG/Rad3-like"/>
</dbReference>
<dbReference type="Pfam" id="PF13307">
    <property type="entry name" value="Helicase_C_2"/>
    <property type="match status" value="1"/>
</dbReference>
<dbReference type="GO" id="GO:0003678">
    <property type="term" value="F:DNA helicase activity"/>
    <property type="evidence" value="ECO:0007669"/>
    <property type="project" value="TreeGrafter"/>
</dbReference>
<dbReference type="SMART" id="SM00491">
    <property type="entry name" value="HELICc2"/>
    <property type="match status" value="1"/>
</dbReference>
<dbReference type="GO" id="GO:0016818">
    <property type="term" value="F:hydrolase activity, acting on acid anhydrides, in phosphorus-containing anhydrides"/>
    <property type="evidence" value="ECO:0007669"/>
    <property type="project" value="InterPro"/>
</dbReference>
<evidence type="ECO:0000256" key="3">
    <source>
        <dbReference type="ARBA" id="ARBA00022840"/>
    </source>
</evidence>
<dbReference type="InterPro" id="IPR006555">
    <property type="entry name" value="ATP-dep_Helicase_C"/>
</dbReference>
<comment type="caution">
    <text evidence="7">The sequence shown here is derived from an EMBL/GenBank/DDBJ whole genome shotgun (WGS) entry which is preliminary data.</text>
</comment>
<comment type="similarity">
    <text evidence="4">Belongs to the helicase family. DinG subfamily.</text>
</comment>
<reference evidence="7 8" key="1">
    <citation type="submission" date="2018-11" db="EMBL/GenBank/DDBJ databases">
        <title>Genomic Encyclopedia of Type Strains, Phase IV (KMG-IV): sequencing the most valuable type-strain genomes for metagenomic binning, comparative biology and taxonomic classification.</title>
        <authorList>
            <person name="Goeker M."/>
        </authorList>
    </citation>
    <scope>NUCLEOTIDE SEQUENCE [LARGE SCALE GENOMIC DNA]</scope>
    <source>
        <strain evidence="7 8">DSM 25623</strain>
    </source>
</reference>
<dbReference type="GO" id="GO:0003676">
    <property type="term" value="F:nucleic acid binding"/>
    <property type="evidence" value="ECO:0007669"/>
    <property type="project" value="InterPro"/>
</dbReference>
<dbReference type="InterPro" id="IPR014013">
    <property type="entry name" value="Helic_SF1/SF2_ATP-bd_DinG/Rad3"/>
</dbReference>
<dbReference type="GO" id="GO:0006281">
    <property type="term" value="P:DNA repair"/>
    <property type="evidence" value="ECO:0007669"/>
    <property type="project" value="TreeGrafter"/>
</dbReference>
<keyword evidence="8" id="KW-1185">Reference proteome</keyword>
<evidence type="ECO:0000256" key="5">
    <source>
        <dbReference type="SAM" id="MobiDB-lite"/>
    </source>
</evidence>
<feature type="region of interest" description="Disordered" evidence="5">
    <location>
        <begin position="362"/>
        <end position="408"/>
    </location>
</feature>
<dbReference type="PROSITE" id="PS51193">
    <property type="entry name" value="HELICASE_ATP_BIND_2"/>
    <property type="match status" value="1"/>
</dbReference>
<dbReference type="RefSeq" id="WP_123771211.1">
    <property type="nucleotide sequence ID" value="NZ_RKQN01000005.1"/>
</dbReference>
<feature type="domain" description="Helicase ATP-binding" evidence="6">
    <location>
        <begin position="19"/>
        <end position="302"/>
    </location>
</feature>
<dbReference type="Proteomes" id="UP000269708">
    <property type="component" value="Unassembled WGS sequence"/>
</dbReference>
<feature type="compositionally biased region" description="Low complexity" evidence="5">
    <location>
        <begin position="375"/>
        <end position="397"/>
    </location>
</feature>
<evidence type="ECO:0000256" key="2">
    <source>
        <dbReference type="ARBA" id="ARBA00022801"/>
    </source>
</evidence>
<evidence type="ECO:0000313" key="8">
    <source>
        <dbReference type="Proteomes" id="UP000269708"/>
    </source>
</evidence>
<evidence type="ECO:0000259" key="6">
    <source>
        <dbReference type="PROSITE" id="PS51193"/>
    </source>
</evidence>
<keyword evidence="2" id="KW-0378">Hydrolase</keyword>
<dbReference type="InterPro" id="IPR027417">
    <property type="entry name" value="P-loop_NTPase"/>
</dbReference>
<dbReference type="OrthoDB" id="9805194at2"/>
<protein>
    <submittedName>
        <fullName evidence="7">ATP-dependent DNA helicase DinG</fullName>
    </submittedName>
</protein>
<keyword evidence="7" id="KW-0347">Helicase</keyword>
<dbReference type="InterPro" id="IPR011545">
    <property type="entry name" value="DEAD/DEAH_box_helicase_dom"/>
</dbReference>
<dbReference type="SUPFAM" id="SSF52540">
    <property type="entry name" value="P-loop containing nucleoside triphosphate hydrolases"/>
    <property type="match status" value="1"/>
</dbReference>
<gene>
    <name evidence="7" type="ORF">EDC50_2890</name>
</gene>
<sequence>MPGSRLGEASRTALADGGAFARELPGFVVRPMQQDLAEAIGEAIETRGTLLAEAGTGTGKTFAYLVPALLSGSKTIVSTGTRALQDQLYHRDLPRVRDALGVGLKTALLKGRANYLCHYRMRQAQGEPRFASREMAAQFQRIVAWSGRTRMGDLAELDALPEDSPLLPMVTSTAENCLGGECPFFADCFVVQARQRAQAADIVVVNHHLLLADLALKQEGFGEILPGAQTFVVDEAHQLPELAAQFFGETLSARPLVELARDALAECRQVPSALAAVQAPARALEQAVRALRAAMDELPVRGTRRRAAELAAAEDAFDALAQALHDLHAALQPLAAASPGFDGCAARALEFEGRLQRWRDDGAAAGAEAEDESAADSAAPGAEAEGRAAAGPAAQGPQPEPGQKRRGDESVLWYELSARGFRLSRTPLDVAGPLARHRARSQAAWVFTSATLAVGGRFEHFAGKLGLNLRGEHPPRTLLVPSPFDWQRQALCYLPRGLPDPMMRHYNESLVEKIRPVLEASSGRAFVLFASHRALREAAELLRDGPWPLFVQGEAPRPVLLERFRASGNGVLLGAASFREGVDVAGEALSVVVIDKLPFAAPDDPVFEARLDAIRRGGGNPFRDEQLPQAVIALKQGAGRLIRNENDRGVLVLCDPRLLAKSYGSVFLNSLPPLPKTRRIEDVAAFFQAADPGAAIPDS</sequence>
<evidence type="ECO:0000256" key="4">
    <source>
        <dbReference type="ARBA" id="ARBA00038058"/>
    </source>
</evidence>
<keyword evidence="3" id="KW-0067">ATP-binding</keyword>
<dbReference type="PANTHER" id="PTHR11472">
    <property type="entry name" value="DNA REPAIR DEAD HELICASE RAD3/XP-D SUBFAMILY MEMBER"/>
    <property type="match status" value="1"/>
</dbReference>
<dbReference type="EMBL" id="RKQN01000005">
    <property type="protein sequence ID" value="RPE75445.1"/>
    <property type="molecule type" value="Genomic_DNA"/>
</dbReference>
<keyword evidence="1" id="KW-0547">Nucleotide-binding</keyword>
<dbReference type="Pfam" id="PF00270">
    <property type="entry name" value="DEAD"/>
    <property type="match status" value="1"/>
</dbReference>
<dbReference type="AlphaFoldDB" id="A0A3N4V2I4"/>
<dbReference type="PANTHER" id="PTHR11472:SF34">
    <property type="entry name" value="REGULATOR OF TELOMERE ELONGATION HELICASE 1"/>
    <property type="match status" value="1"/>
</dbReference>
<dbReference type="GO" id="GO:0005524">
    <property type="term" value="F:ATP binding"/>
    <property type="evidence" value="ECO:0007669"/>
    <property type="project" value="UniProtKB-KW"/>
</dbReference>
<evidence type="ECO:0000313" key="7">
    <source>
        <dbReference type="EMBL" id="RPE75445.1"/>
    </source>
</evidence>
<proteinExistence type="inferred from homology"/>
<name>A0A3N4V2I4_9GAMM</name>